<evidence type="ECO:0000313" key="3">
    <source>
        <dbReference type="Proteomes" id="UP001210865"/>
    </source>
</evidence>
<name>A0ABY7NSC6_9SPHN</name>
<reference evidence="2 3" key="1">
    <citation type="submission" date="2022-12" db="EMBL/GenBank/DDBJ databases">
        <title>Sphingomonas abieness sp. nov., an endophytic bacterium isolated from Abies koreana.</title>
        <authorList>
            <person name="Jiang L."/>
            <person name="Lee J."/>
        </authorList>
    </citation>
    <scope>NUCLEOTIDE SEQUENCE [LARGE SCALE GENOMIC DNA]</scope>
    <source>
        <strain evidence="3">PAMB 00755</strain>
    </source>
</reference>
<accession>A0ABY7NSC6</accession>
<dbReference type="RefSeq" id="WP_270079069.1">
    <property type="nucleotide sequence ID" value="NZ_CP115174.1"/>
</dbReference>
<feature type="chain" id="PRO_5046054962" description="PepSY domain-containing protein" evidence="1">
    <location>
        <begin position="22"/>
        <end position="104"/>
    </location>
</feature>
<proteinExistence type="predicted"/>
<dbReference type="EMBL" id="CP115174">
    <property type="protein sequence ID" value="WBO24447.1"/>
    <property type="molecule type" value="Genomic_DNA"/>
</dbReference>
<organism evidence="2 3">
    <name type="scientific">Sphingomonas abietis</name>
    <dbReference type="NCBI Taxonomy" id="3012344"/>
    <lineage>
        <taxon>Bacteria</taxon>
        <taxon>Pseudomonadati</taxon>
        <taxon>Pseudomonadota</taxon>
        <taxon>Alphaproteobacteria</taxon>
        <taxon>Sphingomonadales</taxon>
        <taxon>Sphingomonadaceae</taxon>
        <taxon>Sphingomonas</taxon>
    </lineage>
</organism>
<gene>
    <name evidence="2" type="ORF">PBT88_10260</name>
</gene>
<dbReference type="Proteomes" id="UP001210865">
    <property type="component" value="Chromosome"/>
</dbReference>
<protein>
    <recommendedName>
        <fullName evidence="4">PepSY domain-containing protein</fullName>
    </recommendedName>
</protein>
<evidence type="ECO:0008006" key="4">
    <source>
        <dbReference type="Google" id="ProtNLM"/>
    </source>
</evidence>
<evidence type="ECO:0000256" key="1">
    <source>
        <dbReference type="SAM" id="SignalP"/>
    </source>
</evidence>
<sequence>MKTLICASIAAALTFATGAFAQSQAARSTSAIKTAHTVNDGTAEAGHNSFTEKQAREHIAKSGYTAVSPLKKGDDGIWRGTAHKDGRTVNVALDFKGNVSTSGQ</sequence>
<evidence type="ECO:0000313" key="2">
    <source>
        <dbReference type="EMBL" id="WBO24447.1"/>
    </source>
</evidence>
<keyword evidence="1" id="KW-0732">Signal</keyword>
<keyword evidence="3" id="KW-1185">Reference proteome</keyword>
<feature type="signal peptide" evidence="1">
    <location>
        <begin position="1"/>
        <end position="21"/>
    </location>
</feature>